<dbReference type="EMBL" id="JBHUMY010000023">
    <property type="protein sequence ID" value="MFD2662178.1"/>
    <property type="molecule type" value="Genomic_DNA"/>
</dbReference>
<feature type="signal peptide" evidence="1">
    <location>
        <begin position="1"/>
        <end position="26"/>
    </location>
</feature>
<dbReference type="InterPro" id="IPR006059">
    <property type="entry name" value="SBP"/>
</dbReference>
<protein>
    <submittedName>
        <fullName evidence="2">ABC transporter substrate-binding protein</fullName>
    </submittedName>
</protein>
<dbReference type="PANTHER" id="PTHR43649">
    <property type="entry name" value="ARABINOSE-BINDING PROTEIN-RELATED"/>
    <property type="match status" value="1"/>
</dbReference>
<organism evidence="2 3">
    <name type="scientific">Paenibacillus thailandensis</name>
    <dbReference type="NCBI Taxonomy" id="393250"/>
    <lineage>
        <taxon>Bacteria</taxon>
        <taxon>Bacillati</taxon>
        <taxon>Bacillota</taxon>
        <taxon>Bacilli</taxon>
        <taxon>Bacillales</taxon>
        <taxon>Paenibacillaceae</taxon>
        <taxon>Paenibacillus</taxon>
    </lineage>
</organism>
<evidence type="ECO:0000313" key="2">
    <source>
        <dbReference type="EMBL" id="MFD2662178.1"/>
    </source>
</evidence>
<comment type="caution">
    <text evidence="2">The sequence shown here is derived from an EMBL/GenBank/DDBJ whole genome shotgun (WGS) entry which is preliminary data.</text>
</comment>
<dbReference type="Gene3D" id="3.40.190.10">
    <property type="entry name" value="Periplasmic binding protein-like II"/>
    <property type="match status" value="1"/>
</dbReference>
<evidence type="ECO:0000256" key="1">
    <source>
        <dbReference type="SAM" id="SignalP"/>
    </source>
</evidence>
<dbReference type="PANTHER" id="PTHR43649:SF12">
    <property type="entry name" value="DIACETYLCHITOBIOSE BINDING PROTEIN DASA"/>
    <property type="match status" value="1"/>
</dbReference>
<dbReference type="InterPro" id="IPR050490">
    <property type="entry name" value="Bact_solute-bd_prot1"/>
</dbReference>
<gene>
    <name evidence="2" type="ORF">ACFSW5_18130</name>
</gene>
<keyword evidence="3" id="KW-1185">Reference proteome</keyword>
<feature type="chain" id="PRO_5045340425" evidence="1">
    <location>
        <begin position="27"/>
        <end position="432"/>
    </location>
</feature>
<dbReference type="Pfam" id="PF01547">
    <property type="entry name" value="SBP_bac_1"/>
    <property type="match status" value="1"/>
</dbReference>
<dbReference type="SUPFAM" id="SSF53850">
    <property type="entry name" value="Periplasmic binding protein-like II"/>
    <property type="match status" value="1"/>
</dbReference>
<proteinExistence type="predicted"/>
<accession>A0ABW5R0Q0</accession>
<dbReference type="Proteomes" id="UP001597493">
    <property type="component" value="Unassembled WGS sequence"/>
</dbReference>
<dbReference type="PROSITE" id="PS51257">
    <property type="entry name" value="PROKAR_LIPOPROTEIN"/>
    <property type="match status" value="1"/>
</dbReference>
<dbReference type="RefSeq" id="WP_379276048.1">
    <property type="nucleotide sequence ID" value="NZ_JBHUGT010000023.1"/>
</dbReference>
<reference evidence="3" key="1">
    <citation type="journal article" date="2019" name="Int. J. Syst. Evol. Microbiol.">
        <title>The Global Catalogue of Microorganisms (GCM) 10K type strain sequencing project: providing services to taxonomists for standard genome sequencing and annotation.</title>
        <authorList>
            <consortium name="The Broad Institute Genomics Platform"/>
            <consortium name="The Broad Institute Genome Sequencing Center for Infectious Disease"/>
            <person name="Wu L."/>
            <person name="Ma J."/>
        </authorList>
    </citation>
    <scope>NUCLEOTIDE SEQUENCE [LARGE SCALE GENOMIC DNA]</scope>
    <source>
        <strain evidence="3">TISTR 1827</strain>
    </source>
</reference>
<keyword evidence="1" id="KW-0732">Signal</keyword>
<evidence type="ECO:0000313" key="3">
    <source>
        <dbReference type="Proteomes" id="UP001597493"/>
    </source>
</evidence>
<sequence>MKRWMATAIGLLLVAALAAGCGSAGGGSGTGGSGDKVIKLKFWGGVPAEAGPQAVVDAWNAENKDIQVEYERFVNDDAGNMKLDTALTTGQGADLYVNYDLSRLMKRMEAGLAANLSELTDYNIDEKMGPDAKLWQIDGVYYGMPTKKNMTFVWLNKDALDEAGLPLPPLDWTWDDLRSYAAKLQQGERWGFLQHEAVFTSSLDAGLASVGETKPDGTSNLDDPLMKKAFEQLYGMMFEDKSTPAYGEQLTTKMPVDTMFLQGKAAMLNAGEFIFRNSNNLQEYPRDFKIAFATLPRITKDQPDYKYPGGLGDVISINPKSPNKEAAWKFLKWYADGGMMPMASGGRIPSSNAVNAEEAIGLLLKGVEDTYDKDSLMKVVFGEFPTFVRTLDQQVVDLRKEEYEKYFLGQSDLDTALGNMAKRHNEFIQRNK</sequence>
<name>A0ABW5R0Q0_9BACL</name>